<organism evidence="16 17">
    <name type="scientific">Diplogelasinospora grovesii</name>
    <dbReference type="NCBI Taxonomy" id="303347"/>
    <lineage>
        <taxon>Eukaryota</taxon>
        <taxon>Fungi</taxon>
        <taxon>Dikarya</taxon>
        <taxon>Ascomycota</taxon>
        <taxon>Pezizomycotina</taxon>
        <taxon>Sordariomycetes</taxon>
        <taxon>Sordariomycetidae</taxon>
        <taxon>Sordariales</taxon>
        <taxon>Diplogelasinosporaceae</taxon>
        <taxon>Diplogelasinospora</taxon>
    </lineage>
</organism>
<evidence type="ECO:0000256" key="2">
    <source>
        <dbReference type="ARBA" id="ARBA00004906"/>
    </source>
</evidence>
<dbReference type="CDD" id="cd16456">
    <property type="entry name" value="RING-H2_APC11"/>
    <property type="match status" value="1"/>
</dbReference>
<evidence type="ECO:0000313" key="16">
    <source>
        <dbReference type="EMBL" id="KAK3935458.1"/>
    </source>
</evidence>
<dbReference type="GO" id="GO:0031145">
    <property type="term" value="P:anaphase-promoting complex-dependent catabolic process"/>
    <property type="evidence" value="ECO:0007669"/>
    <property type="project" value="InterPro"/>
</dbReference>
<keyword evidence="9" id="KW-0833">Ubl conjugation pathway</keyword>
<accession>A0AAN6MZK5</accession>
<evidence type="ECO:0000256" key="8">
    <source>
        <dbReference type="ARBA" id="ARBA00022776"/>
    </source>
</evidence>
<evidence type="ECO:0000256" key="14">
    <source>
        <dbReference type="SAM" id="MobiDB-lite"/>
    </source>
</evidence>
<feature type="compositionally biased region" description="Gly residues" evidence="14">
    <location>
        <begin position="262"/>
        <end position="271"/>
    </location>
</feature>
<protein>
    <recommendedName>
        <fullName evidence="4">Anaphase-promoting complex subunit 11</fullName>
    </recommendedName>
</protein>
<evidence type="ECO:0000256" key="1">
    <source>
        <dbReference type="ARBA" id="ARBA00004123"/>
    </source>
</evidence>
<evidence type="ECO:0000259" key="15">
    <source>
        <dbReference type="PROSITE" id="PS50089"/>
    </source>
</evidence>
<dbReference type="GO" id="GO:0008270">
    <property type="term" value="F:zinc ion binding"/>
    <property type="evidence" value="ECO:0007669"/>
    <property type="project" value="UniProtKB-KW"/>
</dbReference>
<proteinExistence type="inferred from homology"/>
<keyword evidence="5" id="KW-0132">Cell division</keyword>
<dbReference type="InterPro" id="IPR051031">
    <property type="entry name" value="RING-box_E3_Ubiquitin_Ligase"/>
</dbReference>
<dbReference type="Pfam" id="PF12861">
    <property type="entry name" value="zf-ANAPC11"/>
    <property type="match status" value="1"/>
</dbReference>
<dbReference type="GO" id="GO:0051301">
    <property type="term" value="P:cell division"/>
    <property type="evidence" value="ECO:0007669"/>
    <property type="project" value="UniProtKB-KW"/>
</dbReference>
<dbReference type="SUPFAM" id="SSF57850">
    <property type="entry name" value="RING/U-box"/>
    <property type="match status" value="1"/>
</dbReference>
<feature type="compositionally biased region" description="Low complexity" evidence="14">
    <location>
        <begin position="137"/>
        <end position="146"/>
    </location>
</feature>
<feature type="compositionally biased region" description="Low complexity" evidence="14">
    <location>
        <begin position="109"/>
        <end position="122"/>
    </location>
</feature>
<evidence type="ECO:0000256" key="3">
    <source>
        <dbReference type="ARBA" id="ARBA00009273"/>
    </source>
</evidence>
<feature type="compositionally biased region" description="Acidic residues" evidence="14">
    <location>
        <begin position="197"/>
        <end position="209"/>
    </location>
</feature>
<dbReference type="PROSITE" id="PS50089">
    <property type="entry name" value="ZF_RING_2"/>
    <property type="match status" value="1"/>
</dbReference>
<evidence type="ECO:0000256" key="11">
    <source>
        <dbReference type="ARBA" id="ARBA00023242"/>
    </source>
</evidence>
<gene>
    <name evidence="16" type="ORF">QBC46DRAFT_367580</name>
</gene>
<dbReference type="GO" id="GO:0097602">
    <property type="term" value="F:cullin family protein binding"/>
    <property type="evidence" value="ECO:0007669"/>
    <property type="project" value="InterPro"/>
</dbReference>
<keyword evidence="12" id="KW-0131">Cell cycle</keyword>
<feature type="region of interest" description="Disordered" evidence="14">
    <location>
        <begin position="86"/>
        <end position="146"/>
    </location>
</feature>
<dbReference type="GO" id="GO:0061630">
    <property type="term" value="F:ubiquitin protein ligase activity"/>
    <property type="evidence" value="ECO:0007669"/>
    <property type="project" value="InterPro"/>
</dbReference>
<dbReference type="EMBL" id="MU853923">
    <property type="protein sequence ID" value="KAK3935458.1"/>
    <property type="molecule type" value="Genomic_DNA"/>
</dbReference>
<keyword evidence="7 13" id="KW-0863">Zinc-finger</keyword>
<comment type="subcellular location">
    <subcellularLocation>
        <location evidence="1">Nucleus</location>
    </subcellularLocation>
</comment>
<dbReference type="InterPro" id="IPR024991">
    <property type="entry name" value="RING-H2_APC11"/>
</dbReference>
<dbReference type="SMART" id="SM00184">
    <property type="entry name" value="RING"/>
    <property type="match status" value="1"/>
</dbReference>
<evidence type="ECO:0000313" key="17">
    <source>
        <dbReference type="Proteomes" id="UP001303473"/>
    </source>
</evidence>
<dbReference type="Proteomes" id="UP001303473">
    <property type="component" value="Unassembled WGS sequence"/>
</dbReference>
<feature type="domain" description="RING-type" evidence="15">
    <location>
        <begin position="35"/>
        <end position="78"/>
    </location>
</feature>
<evidence type="ECO:0000256" key="5">
    <source>
        <dbReference type="ARBA" id="ARBA00022618"/>
    </source>
</evidence>
<evidence type="ECO:0000256" key="10">
    <source>
        <dbReference type="ARBA" id="ARBA00022833"/>
    </source>
</evidence>
<keyword evidence="8" id="KW-0498">Mitosis</keyword>
<name>A0AAN6MZK5_9PEZI</name>
<feature type="region of interest" description="Disordered" evidence="14">
    <location>
        <begin position="310"/>
        <end position="349"/>
    </location>
</feature>
<reference evidence="17" key="1">
    <citation type="journal article" date="2023" name="Mol. Phylogenet. Evol.">
        <title>Genome-scale phylogeny and comparative genomics of the fungal order Sordariales.</title>
        <authorList>
            <person name="Hensen N."/>
            <person name="Bonometti L."/>
            <person name="Westerberg I."/>
            <person name="Brannstrom I.O."/>
            <person name="Guillou S."/>
            <person name="Cros-Aarteil S."/>
            <person name="Calhoun S."/>
            <person name="Haridas S."/>
            <person name="Kuo A."/>
            <person name="Mondo S."/>
            <person name="Pangilinan J."/>
            <person name="Riley R."/>
            <person name="LaButti K."/>
            <person name="Andreopoulos B."/>
            <person name="Lipzen A."/>
            <person name="Chen C."/>
            <person name="Yan M."/>
            <person name="Daum C."/>
            <person name="Ng V."/>
            <person name="Clum A."/>
            <person name="Steindorff A."/>
            <person name="Ohm R.A."/>
            <person name="Martin F."/>
            <person name="Silar P."/>
            <person name="Natvig D.O."/>
            <person name="Lalanne C."/>
            <person name="Gautier V."/>
            <person name="Ament-Velasquez S.L."/>
            <person name="Kruys A."/>
            <person name="Hutchinson M.I."/>
            <person name="Powell A.J."/>
            <person name="Barry K."/>
            <person name="Miller A.N."/>
            <person name="Grigoriev I.V."/>
            <person name="Debuchy R."/>
            <person name="Gladieux P."/>
            <person name="Hiltunen Thoren M."/>
            <person name="Johannesson H."/>
        </authorList>
    </citation>
    <scope>NUCLEOTIDE SEQUENCE [LARGE SCALE GENOMIC DNA]</scope>
    <source>
        <strain evidence="17">CBS 340.73</strain>
    </source>
</reference>
<evidence type="ECO:0000256" key="4">
    <source>
        <dbReference type="ARBA" id="ARBA00013928"/>
    </source>
</evidence>
<comment type="caution">
    <text evidence="16">The sequence shown here is derived from an EMBL/GenBank/DDBJ whole genome shotgun (WGS) entry which is preliminary data.</text>
</comment>
<comment type="pathway">
    <text evidence="2">Protein modification; protein ubiquitination.</text>
</comment>
<evidence type="ECO:0000256" key="12">
    <source>
        <dbReference type="ARBA" id="ARBA00023306"/>
    </source>
</evidence>
<keyword evidence="17" id="KW-1185">Reference proteome</keyword>
<comment type="similarity">
    <text evidence="3">Belongs to the RING-box family.</text>
</comment>
<evidence type="ECO:0000256" key="7">
    <source>
        <dbReference type="ARBA" id="ARBA00022771"/>
    </source>
</evidence>
<keyword evidence="10" id="KW-0862">Zinc</keyword>
<dbReference type="InterPro" id="IPR001841">
    <property type="entry name" value="Znf_RING"/>
</dbReference>
<dbReference type="FunFam" id="3.30.40.10:FF:000111">
    <property type="entry name" value="Anaphase-promoting complex subunit 11"/>
    <property type="match status" value="1"/>
</dbReference>
<feature type="region of interest" description="Disordered" evidence="14">
    <location>
        <begin position="258"/>
        <end position="280"/>
    </location>
</feature>
<dbReference type="PANTHER" id="PTHR11210">
    <property type="entry name" value="RING BOX"/>
    <property type="match status" value="1"/>
</dbReference>
<dbReference type="Gene3D" id="3.30.40.10">
    <property type="entry name" value="Zinc/RING finger domain, C3HC4 (zinc finger)"/>
    <property type="match status" value="1"/>
</dbReference>
<feature type="compositionally biased region" description="Low complexity" evidence="14">
    <location>
        <begin position="318"/>
        <end position="335"/>
    </location>
</feature>
<feature type="compositionally biased region" description="Polar residues" evidence="14">
    <location>
        <begin position="86"/>
        <end position="97"/>
    </location>
</feature>
<evidence type="ECO:0000256" key="9">
    <source>
        <dbReference type="ARBA" id="ARBA00022786"/>
    </source>
</evidence>
<evidence type="ECO:0000256" key="13">
    <source>
        <dbReference type="PROSITE-ProRule" id="PRU00175"/>
    </source>
</evidence>
<feature type="region of interest" description="Disordered" evidence="14">
    <location>
        <begin position="191"/>
        <end position="215"/>
    </location>
</feature>
<dbReference type="InterPro" id="IPR013083">
    <property type="entry name" value="Znf_RING/FYVE/PHD"/>
</dbReference>
<dbReference type="AlphaFoldDB" id="A0AAN6MZK5"/>
<dbReference type="GO" id="GO:0005680">
    <property type="term" value="C:anaphase-promoting complex"/>
    <property type="evidence" value="ECO:0007669"/>
    <property type="project" value="InterPro"/>
</dbReference>
<evidence type="ECO:0000256" key="6">
    <source>
        <dbReference type="ARBA" id="ARBA00022723"/>
    </source>
</evidence>
<sequence length="423" mass="44769">MRVNIVMWNAVATWRWDLPEDDVCGICQVHFDGTCPTCKYPGDDCSILSGKCGHNFHMHCILQWIKQDSAKGQCPMCRQKFEWTEQTNDTSVDTTQEPPDVCHAPPGPASASQSQSPPAVSADDALAGAEPSPPAPQQSSQHQQQPSFTSLFTLVTSSNHPNTQRQTTHHPIVHYIFANDNPEILTAALAQHHREADDEQDNDDADPDSENAPTDRAIVLDVVPTAANTGGGGGIGFKVAWASSLSPDWAVVSARVSRMEGGDGGGHGDGTTGRSSPPGALMLKIEGVSVDRSSSSSVAAAAAAAAAAAVGKGSTPPEGGELLSSGSGTRQQQQQQHHRQQQHQQLQQPATEEYTGLLQDFEKRMGVLRRVVETGEERQRRVAAISGELLGEEDATTTAGGGAAVAAALPSHSAARDQQDAKD</sequence>
<keyword evidence="6" id="KW-0479">Metal-binding</keyword>
<keyword evidence="11" id="KW-0539">Nucleus</keyword>